<comment type="pathway">
    <text evidence="1">Glycerolipid metabolism; triacylglycerol biosynthesis.</text>
</comment>
<protein>
    <recommendedName>
        <fullName evidence="4">diacylglycerol O-acyltransferase</fullName>
        <ecNumber evidence="4">2.3.1.20</ecNumber>
    </recommendedName>
</protein>
<dbReference type="InterPro" id="IPR004255">
    <property type="entry name" value="O-acyltransferase_WSD1_N"/>
</dbReference>
<gene>
    <name evidence="14" type="ORF">DMA12_34050</name>
</gene>
<name>A0A428W4T7_AMYBA</name>
<comment type="pathway">
    <text evidence="2">Lipid metabolism.</text>
</comment>
<dbReference type="PANTHER" id="PTHR31650">
    <property type="entry name" value="O-ACYLTRANSFERASE (WSD1-LIKE) FAMILY PROTEIN"/>
    <property type="match status" value="1"/>
</dbReference>
<evidence type="ECO:0000256" key="7">
    <source>
        <dbReference type="ARBA" id="ARBA00022798"/>
    </source>
</evidence>
<dbReference type="Gene3D" id="3.30.559.10">
    <property type="entry name" value="Chloramphenicol acetyltransferase-like domain"/>
    <property type="match status" value="1"/>
</dbReference>
<evidence type="ECO:0000256" key="9">
    <source>
        <dbReference type="ARBA" id="ARBA00023315"/>
    </source>
</evidence>
<keyword evidence="8" id="KW-0443">Lipid metabolism</keyword>
<comment type="catalytic activity">
    <reaction evidence="10">
        <text>an acyl-CoA + a 1,2-diacyl-sn-glycerol = a triacyl-sn-glycerol + CoA</text>
        <dbReference type="Rhea" id="RHEA:10868"/>
        <dbReference type="ChEBI" id="CHEBI:17815"/>
        <dbReference type="ChEBI" id="CHEBI:57287"/>
        <dbReference type="ChEBI" id="CHEBI:58342"/>
        <dbReference type="ChEBI" id="CHEBI:64615"/>
        <dbReference type="EC" id="2.3.1.20"/>
    </reaction>
</comment>
<dbReference type="InterPro" id="IPR023213">
    <property type="entry name" value="CAT-like_dom_sf"/>
</dbReference>
<evidence type="ECO:0000256" key="3">
    <source>
        <dbReference type="ARBA" id="ARBA00009587"/>
    </source>
</evidence>
<evidence type="ECO:0000256" key="1">
    <source>
        <dbReference type="ARBA" id="ARBA00004771"/>
    </source>
</evidence>
<comment type="caution">
    <text evidence="14">The sequence shown here is derived from an EMBL/GenBank/DDBJ whole genome shotgun (WGS) entry which is preliminary data.</text>
</comment>
<keyword evidence="7" id="KW-0319">Glycerol metabolism</keyword>
<dbReference type="GO" id="GO:0005886">
    <property type="term" value="C:plasma membrane"/>
    <property type="evidence" value="ECO:0007669"/>
    <property type="project" value="TreeGrafter"/>
</dbReference>
<feature type="region of interest" description="Disordered" evidence="11">
    <location>
        <begin position="20"/>
        <end position="73"/>
    </location>
</feature>
<keyword evidence="9" id="KW-0012">Acyltransferase</keyword>
<dbReference type="InterPro" id="IPR045034">
    <property type="entry name" value="O-acyltransferase_WSD1-like"/>
</dbReference>
<dbReference type="GO" id="GO:0019432">
    <property type="term" value="P:triglyceride biosynthetic process"/>
    <property type="evidence" value="ECO:0007669"/>
    <property type="project" value="UniProtKB-UniPathway"/>
</dbReference>
<keyword evidence="6" id="KW-0808">Transferase</keyword>
<dbReference type="InterPro" id="IPR009721">
    <property type="entry name" value="O-acyltransferase_WSD1_C"/>
</dbReference>
<evidence type="ECO:0000313" key="15">
    <source>
        <dbReference type="Proteomes" id="UP000286716"/>
    </source>
</evidence>
<organism evidence="14 15">
    <name type="scientific">Amycolatopsis balhimycina DSM 5908</name>
    <dbReference type="NCBI Taxonomy" id="1081091"/>
    <lineage>
        <taxon>Bacteria</taxon>
        <taxon>Bacillati</taxon>
        <taxon>Actinomycetota</taxon>
        <taxon>Actinomycetes</taxon>
        <taxon>Pseudonocardiales</taxon>
        <taxon>Pseudonocardiaceae</taxon>
        <taxon>Amycolatopsis</taxon>
    </lineage>
</organism>
<dbReference type="SUPFAM" id="SSF52777">
    <property type="entry name" value="CoA-dependent acyltransferases"/>
    <property type="match status" value="1"/>
</dbReference>
<evidence type="ECO:0000256" key="8">
    <source>
        <dbReference type="ARBA" id="ARBA00023098"/>
    </source>
</evidence>
<dbReference type="Pfam" id="PF06974">
    <property type="entry name" value="WS_DGAT_C"/>
    <property type="match status" value="1"/>
</dbReference>
<evidence type="ECO:0000256" key="4">
    <source>
        <dbReference type="ARBA" id="ARBA00013244"/>
    </source>
</evidence>
<evidence type="ECO:0000256" key="10">
    <source>
        <dbReference type="ARBA" id="ARBA00048109"/>
    </source>
</evidence>
<dbReference type="UniPathway" id="UPA00282"/>
<dbReference type="EC" id="2.3.1.20" evidence="4"/>
<evidence type="ECO:0000256" key="5">
    <source>
        <dbReference type="ARBA" id="ARBA00022516"/>
    </source>
</evidence>
<keyword evidence="5" id="KW-0444">Lipid biosynthesis</keyword>
<evidence type="ECO:0000313" key="14">
    <source>
        <dbReference type="EMBL" id="RSM38108.1"/>
    </source>
</evidence>
<evidence type="ECO:0000256" key="11">
    <source>
        <dbReference type="SAM" id="MobiDB-lite"/>
    </source>
</evidence>
<dbReference type="GO" id="GO:0006071">
    <property type="term" value="P:glycerol metabolic process"/>
    <property type="evidence" value="ECO:0007669"/>
    <property type="project" value="UniProtKB-KW"/>
</dbReference>
<feature type="domain" description="O-acyltransferase WSD1 C-terminal" evidence="13">
    <location>
        <begin position="420"/>
        <end position="561"/>
    </location>
</feature>
<dbReference type="Pfam" id="PF03007">
    <property type="entry name" value="WS_DGAT_cat"/>
    <property type="match status" value="1"/>
</dbReference>
<evidence type="ECO:0000256" key="6">
    <source>
        <dbReference type="ARBA" id="ARBA00022679"/>
    </source>
</evidence>
<dbReference type="PANTHER" id="PTHR31650:SF1">
    <property type="entry name" value="WAX ESTER SYNTHASE_DIACYLGLYCEROL ACYLTRANSFERASE 4-RELATED"/>
    <property type="match status" value="1"/>
</dbReference>
<accession>A0A428W4T7</accession>
<keyword evidence="15" id="KW-1185">Reference proteome</keyword>
<dbReference type="Proteomes" id="UP000286716">
    <property type="component" value="Unassembled WGS sequence"/>
</dbReference>
<dbReference type="EMBL" id="QHHU01000061">
    <property type="protein sequence ID" value="RSM38108.1"/>
    <property type="molecule type" value="Genomic_DNA"/>
</dbReference>
<evidence type="ECO:0000259" key="12">
    <source>
        <dbReference type="Pfam" id="PF03007"/>
    </source>
</evidence>
<comment type="similarity">
    <text evidence="3">Belongs to the long-chain O-acyltransferase family.</text>
</comment>
<sequence length="565" mass="60485">MVLRRRGRLVEPKVPAAREERPLRLARRKNPLKTTGSSAARAGDFRPFARASVPPHSGTVPNTRKPAGPHRRMPAQDSLWLHLDRPENLMVVTSVLWTRTPVDPAQLRSLVSDRLLARYPVYFQRPVRHGRALYWETDPGFDLADHLVVRDLPAPADQAALEKFVAARRSEPLHPKRPLWTIDLLQGYHGGSVLVCRTHHAMADGIRLTQVLFSLLNPVEGATVPHAKVGGAGPHREPVAQPVARLGATVLRALGDTGAKVQLQAARVHPVLESAVALPLLGATAAVGATGAVAGFLSSTLDGGPRRAADTVASTATTLWHSLTGTGDLLGPSTATGLWDGEPGVEKTAAWGDPVPLITLGRIGHDTGTTINDVCTALVAGALDRYFAAHGTARTEPSDLGWLIPVSLSAFDDELPATLGNHFSLVLAQLPLGRRTFAERLAEVHRRVARIRDSFEPVLTFGMQYAIAQSPAPVGLPLSRFFAGKAVGVLTNVPGPRTLMTLAGAEVDGIVGWAPCSGRQAITICIFSYAGQVRFGLGSDRKLIPDPRLLVDALAEEFAELAQRA</sequence>
<feature type="domain" description="O-acyltransferase WSD1-like N-terminal" evidence="12">
    <location>
        <begin position="75"/>
        <end position="276"/>
    </location>
</feature>
<evidence type="ECO:0000256" key="2">
    <source>
        <dbReference type="ARBA" id="ARBA00005189"/>
    </source>
</evidence>
<dbReference type="AlphaFoldDB" id="A0A428W4T7"/>
<proteinExistence type="inferred from homology"/>
<dbReference type="GO" id="GO:0004144">
    <property type="term" value="F:diacylglycerol O-acyltransferase activity"/>
    <property type="evidence" value="ECO:0007669"/>
    <property type="project" value="UniProtKB-EC"/>
</dbReference>
<dbReference type="OrthoDB" id="9810950at2"/>
<evidence type="ECO:0000259" key="13">
    <source>
        <dbReference type="Pfam" id="PF06974"/>
    </source>
</evidence>
<reference evidence="14 15" key="1">
    <citation type="submission" date="2018-05" db="EMBL/GenBank/DDBJ databases">
        <title>Evolution of GPA BGCs.</title>
        <authorList>
            <person name="Waglechner N."/>
            <person name="Wright G.D."/>
        </authorList>
    </citation>
    <scope>NUCLEOTIDE SEQUENCE [LARGE SCALE GENOMIC DNA]</scope>
    <source>
        <strain evidence="14 15">DSM 5908</strain>
    </source>
</reference>